<evidence type="ECO:0000313" key="3">
    <source>
        <dbReference type="EMBL" id="OQD91950.1"/>
    </source>
</evidence>
<feature type="region of interest" description="Disordered" evidence="1">
    <location>
        <begin position="1"/>
        <end position="34"/>
    </location>
</feature>
<protein>
    <recommendedName>
        <fullName evidence="2">HNH nuclease domain-containing protein</fullName>
    </recommendedName>
</protein>
<feature type="region of interest" description="Disordered" evidence="1">
    <location>
        <begin position="415"/>
        <end position="476"/>
    </location>
</feature>
<dbReference type="Proteomes" id="UP000191612">
    <property type="component" value="Unassembled WGS sequence"/>
</dbReference>
<organism evidence="3 4">
    <name type="scientific">Penicillium solitum</name>
    <dbReference type="NCBI Taxonomy" id="60172"/>
    <lineage>
        <taxon>Eukaryota</taxon>
        <taxon>Fungi</taxon>
        <taxon>Dikarya</taxon>
        <taxon>Ascomycota</taxon>
        <taxon>Pezizomycotina</taxon>
        <taxon>Eurotiomycetes</taxon>
        <taxon>Eurotiomycetidae</taxon>
        <taxon>Eurotiales</taxon>
        <taxon>Aspergillaceae</taxon>
        <taxon>Penicillium</taxon>
    </lineage>
</organism>
<feature type="domain" description="HNH nuclease" evidence="2">
    <location>
        <begin position="152"/>
        <end position="240"/>
    </location>
</feature>
<feature type="compositionally biased region" description="Basic and acidic residues" evidence="1">
    <location>
        <begin position="354"/>
        <end position="370"/>
    </location>
</feature>
<gene>
    <name evidence="3" type="ORF">PENSOL_c046G12040</name>
</gene>
<name>A0A1V6QRU9_9EURO</name>
<comment type="caution">
    <text evidence="3">The sequence shown here is derived from an EMBL/GenBank/DDBJ whole genome shotgun (WGS) entry which is preliminary data.</text>
</comment>
<feature type="compositionally biased region" description="Low complexity" evidence="1">
    <location>
        <begin position="446"/>
        <end position="466"/>
    </location>
</feature>
<proteinExistence type="predicted"/>
<sequence length="476" mass="52462">MSNASASGSTPPSGNSSQLRRSSTVVRVNDENSNIPSPQREIIMRQLKNALLGQPVPASLWAVFHVCDIERLQWILQLARLSPKIMDSLAEASCTFPFKWTVPPSPSRSEPPYPPSSFSPTFSFSPSSSFSPRPRALPVAVYAARERDGYKCVITGTRKIYQTTPIFPASALASSLKNDPQAPNIWRFADVFWGKVKTARWRRAVFNDPTQPEKPVSDCTNLICLRRDLRSAWSSGLFALRPVWVSGDQTEMEIEFYWQPRPDHKLYDMVDLCKQPVSNKNVPSVDRLVVMVGERGEPSYHAIESGYKFKMTTDNPTERPLPSFDLLDMQWHFTRMVGLCAAGTFFDEDSDDGSDARSDITTHLTTHPERPSTPLNKATSPNEDVLAWVESCSVDSDSDPDSPPGSEFVEDINALTVGPLPGPGTNRSRSDSQSSNSSEKTAELCSAGSASVETSSSVVDVTSGTDNLSIDVERDT</sequence>
<dbReference type="AlphaFoldDB" id="A0A1V6QRU9"/>
<feature type="region of interest" description="Disordered" evidence="1">
    <location>
        <begin position="349"/>
        <end position="382"/>
    </location>
</feature>
<dbReference type="EMBL" id="MDYO01000046">
    <property type="protein sequence ID" value="OQD91950.1"/>
    <property type="molecule type" value="Genomic_DNA"/>
</dbReference>
<dbReference type="Pfam" id="PF13391">
    <property type="entry name" value="HNH_2"/>
    <property type="match status" value="1"/>
</dbReference>
<evidence type="ECO:0000256" key="1">
    <source>
        <dbReference type="SAM" id="MobiDB-lite"/>
    </source>
</evidence>
<evidence type="ECO:0000259" key="2">
    <source>
        <dbReference type="Pfam" id="PF13391"/>
    </source>
</evidence>
<evidence type="ECO:0000313" key="4">
    <source>
        <dbReference type="Proteomes" id="UP000191612"/>
    </source>
</evidence>
<reference evidence="4" key="1">
    <citation type="journal article" date="2017" name="Nat. Microbiol.">
        <title>Global analysis of biosynthetic gene clusters reveals vast potential of secondary metabolite production in Penicillium species.</title>
        <authorList>
            <person name="Nielsen J.C."/>
            <person name="Grijseels S."/>
            <person name="Prigent S."/>
            <person name="Ji B."/>
            <person name="Dainat J."/>
            <person name="Nielsen K.F."/>
            <person name="Frisvad J.C."/>
            <person name="Workman M."/>
            <person name="Nielsen J."/>
        </authorList>
    </citation>
    <scope>NUCLEOTIDE SEQUENCE [LARGE SCALE GENOMIC DNA]</scope>
    <source>
        <strain evidence="4">IBT 29525</strain>
    </source>
</reference>
<feature type="compositionally biased region" description="Polar residues" evidence="1">
    <location>
        <begin position="373"/>
        <end position="382"/>
    </location>
</feature>
<dbReference type="InterPro" id="IPR003615">
    <property type="entry name" value="HNH_nuc"/>
</dbReference>
<accession>A0A1V6QRU9</accession>
<keyword evidence="4" id="KW-1185">Reference proteome</keyword>